<evidence type="ECO:0000259" key="12">
    <source>
        <dbReference type="PROSITE" id="PS50893"/>
    </source>
</evidence>
<evidence type="ECO:0000256" key="1">
    <source>
        <dbReference type="ARBA" id="ARBA00004651"/>
    </source>
</evidence>
<dbReference type="PROSITE" id="PS50893">
    <property type="entry name" value="ABC_TRANSPORTER_2"/>
    <property type="match status" value="1"/>
</dbReference>
<dbReference type="Gene3D" id="1.20.1560.10">
    <property type="entry name" value="ABC transporter type 1, transmembrane domain"/>
    <property type="match status" value="1"/>
</dbReference>
<dbReference type="PROSITE" id="PS50990">
    <property type="entry name" value="PEPTIDASE_C39"/>
    <property type="match status" value="1"/>
</dbReference>
<protein>
    <submittedName>
        <fullName evidence="15">NHLP family bacteriocin export ABC transporter peptidase/permease/ATPase subunit</fullName>
    </submittedName>
</protein>
<dbReference type="PROSITE" id="PS00211">
    <property type="entry name" value="ABC_TRANSPORTER_1"/>
    <property type="match status" value="1"/>
</dbReference>
<dbReference type="PROSITE" id="PS50929">
    <property type="entry name" value="ABC_TM1F"/>
    <property type="match status" value="1"/>
</dbReference>
<evidence type="ECO:0000313" key="15">
    <source>
        <dbReference type="EMBL" id="MEK8128734.1"/>
    </source>
</evidence>
<keyword evidence="9" id="KW-0080">Bacteriocin transport</keyword>
<keyword evidence="6" id="KW-0813">Transport</keyword>
<feature type="domain" description="ABC transporter" evidence="12">
    <location>
        <begin position="497"/>
        <end position="730"/>
    </location>
</feature>
<reference evidence="15 16" key="1">
    <citation type="submission" date="2024-04" db="EMBL/GenBank/DDBJ databases">
        <title>draft genome sequnece of Paenibacillus filicis.</title>
        <authorList>
            <person name="Kim D.-U."/>
        </authorList>
    </citation>
    <scope>NUCLEOTIDE SEQUENCE [LARGE SCALE GENOMIC DNA]</scope>
    <source>
        <strain evidence="15 16">KACC14197</strain>
    </source>
</reference>
<dbReference type="PANTHER" id="PTHR24221:SF654">
    <property type="entry name" value="ATP-BINDING CASSETTE SUB-FAMILY B MEMBER 6"/>
    <property type="match status" value="1"/>
</dbReference>
<dbReference type="Proteomes" id="UP001469365">
    <property type="component" value="Unassembled WGS sequence"/>
</dbReference>
<dbReference type="InterPro" id="IPR017871">
    <property type="entry name" value="ABC_transporter-like_CS"/>
</dbReference>
<dbReference type="InterPro" id="IPR003593">
    <property type="entry name" value="AAA+_ATPase"/>
</dbReference>
<keyword evidence="7 11" id="KW-1133">Transmembrane helix</keyword>
<dbReference type="RefSeq" id="WP_341415824.1">
    <property type="nucleotide sequence ID" value="NZ_JBBPCC010000007.1"/>
</dbReference>
<comment type="caution">
    <text evidence="15">The sequence shown here is derived from an EMBL/GenBank/DDBJ whole genome shotgun (WGS) entry which is preliminary data.</text>
</comment>
<dbReference type="InterPro" id="IPR027417">
    <property type="entry name" value="P-loop_NTPase"/>
</dbReference>
<dbReference type="SMART" id="SM00382">
    <property type="entry name" value="AAA"/>
    <property type="match status" value="1"/>
</dbReference>
<dbReference type="InterPro" id="IPR003439">
    <property type="entry name" value="ABC_transporter-like_ATP-bd"/>
</dbReference>
<evidence type="ECO:0000256" key="5">
    <source>
        <dbReference type="ARBA" id="ARBA00022840"/>
    </source>
</evidence>
<dbReference type="InterPro" id="IPR005074">
    <property type="entry name" value="Peptidase_C39"/>
</dbReference>
<dbReference type="Gene3D" id="3.90.70.10">
    <property type="entry name" value="Cysteine proteinases"/>
    <property type="match status" value="1"/>
</dbReference>
<dbReference type="SUPFAM" id="SSF52540">
    <property type="entry name" value="P-loop containing nucleoside triphosphate hydrolases"/>
    <property type="match status" value="1"/>
</dbReference>
<dbReference type="SUPFAM" id="SSF90123">
    <property type="entry name" value="ABC transporter transmembrane region"/>
    <property type="match status" value="1"/>
</dbReference>
<keyword evidence="2 11" id="KW-0812">Transmembrane</keyword>
<evidence type="ECO:0000313" key="16">
    <source>
        <dbReference type="Proteomes" id="UP001469365"/>
    </source>
</evidence>
<dbReference type="InterPro" id="IPR011527">
    <property type="entry name" value="ABC1_TM_dom"/>
</dbReference>
<keyword evidence="4" id="KW-0788">Thiol protease</keyword>
<keyword evidence="4" id="KW-0378">Hydrolase</keyword>
<evidence type="ECO:0000259" key="13">
    <source>
        <dbReference type="PROSITE" id="PS50929"/>
    </source>
</evidence>
<feature type="transmembrane region" description="Helical" evidence="11">
    <location>
        <begin position="408"/>
        <end position="433"/>
    </location>
</feature>
<keyword evidence="4" id="KW-0645">Protease</keyword>
<dbReference type="NCBIfam" id="TIGR03796">
    <property type="entry name" value="NHLM_micro_ABC1"/>
    <property type="match status" value="1"/>
</dbReference>
<dbReference type="Pfam" id="PF00005">
    <property type="entry name" value="ABC_tran"/>
    <property type="match status" value="1"/>
</dbReference>
<dbReference type="Pfam" id="PF03412">
    <property type="entry name" value="Peptidase_C39"/>
    <property type="match status" value="1"/>
</dbReference>
<evidence type="ECO:0000256" key="4">
    <source>
        <dbReference type="ARBA" id="ARBA00022807"/>
    </source>
</evidence>
<accession>A0ABU9DIN4</accession>
<dbReference type="InterPro" id="IPR036640">
    <property type="entry name" value="ABC1_TM_sf"/>
</dbReference>
<dbReference type="InterPro" id="IPR039421">
    <property type="entry name" value="Type_1_exporter"/>
</dbReference>
<keyword evidence="8 11" id="KW-0472">Membrane</keyword>
<gene>
    <name evidence="15" type="ORF">WMW72_12540</name>
</gene>
<evidence type="ECO:0000256" key="8">
    <source>
        <dbReference type="ARBA" id="ARBA00023136"/>
    </source>
</evidence>
<feature type="transmembrane region" description="Helical" evidence="11">
    <location>
        <begin position="207"/>
        <end position="225"/>
    </location>
</feature>
<feature type="transmembrane region" description="Helical" evidence="11">
    <location>
        <begin position="171"/>
        <end position="195"/>
    </location>
</feature>
<evidence type="ECO:0000256" key="6">
    <source>
        <dbReference type="ARBA" id="ARBA00022927"/>
    </source>
</evidence>
<evidence type="ECO:0000256" key="7">
    <source>
        <dbReference type="ARBA" id="ARBA00022989"/>
    </source>
</evidence>
<keyword evidence="5" id="KW-0067">ATP-binding</keyword>
<sequence>MKASLLSKLRGHARVFTPTLLQMEAVECGAVSLAIILAYYGRHIPIEALRYDCGVSRDGSKASNLLKAARKYGMEAKGYKKEPESLRSLKLPFIVHWNFNHFLVVEGFSGHKVFLNDPAHGPYTVSLDEFESSYTGVVLTMAPGDGFIREGRRFSVSASLLQRLKGYSWEIVYLIAAGLALAGTGVLVPLFLKLFVDRMLLAGRMEWIGALLLGMLVVLILRGVLTALRQYTLLRLETKLSLSLSGAFVWHILRLPAGFFAQRFAGEIAGRAQANDRVAQFLTEKLAGTVIDVMLVGLYLTFMLLYDYRLALAAMLVAGLNVAYLLYVSRKQTDRNQKLQMDQGKLWGASIAGLLNMESLKASGRESDFFSRWAGHQANMTRTEQQLGVSNQYLSAIPVLLEQLNHTAILVIGGLLVQNGSFTVGMLLAFLGFTAGFLTPVHSLVAMGGEVQELRGHLSRLDDVLKHPADQTHATDPESSEQQPEPGNWPPKLSGALSLRNVTFGYSPLDPPLIEQITLEVPPGTTLAIVGGSGSGKSTLSRLLSGLYQPWNGTVEFDGCQRSELPRHVLVNSVSLVDQEIRLFEGTIRDNLTLWDSTIPDAVVVQAAKDSGIHEVIAARPGGYDHELEEGGRNFSGGQAQRLEIARALAQQPSILILDEATSALDPEIEASIYTHIRRRGCTCVIIAHRLSAIRDCDLIAVLDQGRLVQTGTHEELIGMEGHYRQLFYASERSEAS</sequence>
<feature type="region of interest" description="Disordered" evidence="10">
    <location>
        <begin position="470"/>
        <end position="492"/>
    </location>
</feature>
<feature type="domain" description="Peptidase C39" evidence="14">
    <location>
        <begin position="22"/>
        <end position="141"/>
    </location>
</feature>
<dbReference type="Gene3D" id="3.40.50.300">
    <property type="entry name" value="P-loop containing nucleotide triphosphate hydrolases"/>
    <property type="match status" value="1"/>
</dbReference>
<dbReference type="CDD" id="cd18569">
    <property type="entry name" value="ABC_6TM_NHLM_bacteriocin"/>
    <property type="match status" value="1"/>
</dbReference>
<keyword evidence="16" id="KW-1185">Reference proteome</keyword>
<evidence type="ECO:0000256" key="10">
    <source>
        <dbReference type="SAM" id="MobiDB-lite"/>
    </source>
</evidence>
<keyword evidence="3" id="KW-0547">Nucleotide-binding</keyword>
<evidence type="ECO:0000256" key="9">
    <source>
        <dbReference type="ARBA" id="ARBA00043264"/>
    </source>
</evidence>
<dbReference type="Pfam" id="PF00664">
    <property type="entry name" value="ABC_membrane"/>
    <property type="match status" value="1"/>
</dbReference>
<feature type="transmembrane region" description="Helical" evidence="11">
    <location>
        <begin position="286"/>
        <end position="304"/>
    </location>
</feature>
<organism evidence="15 16">
    <name type="scientific">Paenibacillus filicis</name>
    <dbReference type="NCBI Taxonomy" id="669464"/>
    <lineage>
        <taxon>Bacteria</taxon>
        <taxon>Bacillati</taxon>
        <taxon>Bacillota</taxon>
        <taxon>Bacilli</taxon>
        <taxon>Bacillales</taxon>
        <taxon>Paenibacillaceae</taxon>
        <taxon>Paenibacillus</taxon>
    </lineage>
</organism>
<proteinExistence type="predicted"/>
<name>A0ABU9DIN4_9BACL</name>
<feature type="domain" description="ABC transmembrane type-1" evidence="13">
    <location>
        <begin position="174"/>
        <end position="453"/>
    </location>
</feature>
<keyword evidence="6" id="KW-0653">Protein transport</keyword>
<evidence type="ECO:0000259" key="14">
    <source>
        <dbReference type="PROSITE" id="PS50990"/>
    </source>
</evidence>
<evidence type="ECO:0000256" key="2">
    <source>
        <dbReference type="ARBA" id="ARBA00022692"/>
    </source>
</evidence>
<dbReference type="PANTHER" id="PTHR24221">
    <property type="entry name" value="ATP-BINDING CASSETTE SUB-FAMILY B"/>
    <property type="match status" value="1"/>
</dbReference>
<evidence type="ECO:0000256" key="3">
    <source>
        <dbReference type="ARBA" id="ARBA00022741"/>
    </source>
</evidence>
<comment type="subcellular location">
    <subcellularLocation>
        <location evidence="1">Cell membrane</location>
        <topology evidence="1">Multi-pass membrane protein</topology>
    </subcellularLocation>
</comment>
<evidence type="ECO:0000256" key="11">
    <source>
        <dbReference type="SAM" id="Phobius"/>
    </source>
</evidence>
<dbReference type="EMBL" id="JBBPCC010000007">
    <property type="protein sequence ID" value="MEK8128734.1"/>
    <property type="molecule type" value="Genomic_DNA"/>
</dbReference>
<feature type="transmembrane region" description="Helical" evidence="11">
    <location>
        <begin position="310"/>
        <end position="328"/>
    </location>
</feature>
<dbReference type="InterPro" id="IPR022514">
    <property type="entry name" value="NHPM_micro_ABC1"/>
</dbReference>